<dbReference type="CDD" id="cd02440">
    <property type="entry name" value="AdoMet_MTases"/>
    <property type="match status" value="1"/>
</dbReference>
<dbReference type="EMBL" id="FTRV01000010">
    <property type="protein sequence ID" value="SPM28070.1"/>
    <property type="molecule type" value="Genomic_DNA"/>
</dbReference>
<dbReference type="GO" id="GO:0032259">
    <property type="term" value="P:methylation"/>
    <property type="evidence" value="ECO:0007669"/>
    <property type="project" value="UniProtKB-KW"/>
</dbReference>
<dbReference type="InterPro" id="IPR029063">
    <property type="entry name" value="SAM-dependent_MTases_sf"/>
</dbReference>
<dbReference type="Pfam" id="PF13489">
    <property type="entry name" value="Methyltransf_23"/>
    <property type="match status" value="1"/>
</dbReference>
<reference evidence="1 2" key="1">
    <citation type="submission" date="2017-01" db="EMBL/GenBank/DDBJ databases">
        <authorList>
            <consortium name="Urmite Genomes"/>
        </authorList>
    </citation>
    <scope>NUCLEOTIDE SEQUENCE [LARGE SCALE GENOMIC DNA]</scope>
    <source>
        <strain evidence="1 2">AB308</strain>
    </source>
</reference>
<name>A0A2U3N998_9MYCO</name>
<organism evidence="1 2">
    <name type="scientific">Mycobacterium terramassiliense</name>
    <dbReference type="NCBI Taxonomy" id="1841859"/>
    <lineage>
        <taxon>Bacteria</taxon>
        <taxon>Bacillati</taxon>
        <taxon>Actinomycetota</taxon>
        <taxon>Actinomycetes</taxon>
        <taxon>Mycobacteriales</taxon>
        <taxon>Mycobacteriaceae</taxon>
        <taxon>Mycobacterium</taxon>
    </lineage>
</organism>
<evidence type="ECO:0000313" key="2">
    <source>
        <dbReference type="Proteomes" id="UP000241595"/>
    </source>
</evidence>
<sequence length="228" mass="25974">MTEPYGDLNAELDRLYAARFHDDERESKARLWRVICEVFFSRYVPTDACVLDLGAGYCDFVNNVSARRRIAVDLNPDTKRFAAPGVEVYQLPLERLTEAVEAGTVDLAFASNVFEHLRGPDALLKVLANVRTALRPGGRIMVMQPNVRLVGGAFWDFFDHTLPLSERGMTEALEVAGFRVVECRARFLPYTTKSRLPQWAFLVRLYLRFRPAQHLLGKQMLVVAERPQ</sequence>
<proteinExistence type="predicted"/>
<keyword evidence="2" id="KW-1185">Reference proteome</keyword>
<dbReference type="OrthoDB" id="9801609at2"/>
<dbReference type="RefSeq" id="WP_077098886.1">
    <property type="nucleotide sequence ID" value="NZ_LT717699.1"/>
</dbReference>
<protein>
    <submittedName>
        <fullName evidence="1">Methyltransferase type 12</fullName>
    </submittedName>
</protein>
<keyword evidence="1" id="KW-0489">Methyltransferase</keyword>
<evidence type="ECO:0000313" key="1">
    <source>
        <dbReference type="EMBL" id="SPM28070.1"/>
    </source>
</evidence>
<dbReference type="AlphaFoldDB" id="A0A2U3N998"/>
<accession>A0A2U3N998</accession>
<dbReference type="Gene3D" id="3.40.50.150">
    <property type="entry name" value="Vaccinia Virus protein VP39"/>
    <property type="match status" value="1"/>
</dbReference>
<dbReference type="GO" id="GO:0008168">
    <property type="term" value="F:methyltransferase activity"/>
    <property type="evidence" value="ECO:0007669"/>
    <property type="project" value="UniProtKB-KW"/>
</dbReference>
<dbReference type="Proteomes" id="UP000241595">
    <property type="component" value="Unassembled WGS sequence"/>
</dbReference>
<dbReference type="SUPFAM" id="SSF53335">
    <property type="entry name" value="S-adenosyl-L-methionine-dependent methyltransferases"/>
    <property type="match status" value="1"/>
</dbReference>
<keyword evidence="1" id="KW-0808">Transferase</keyword>
<dbReference type="STRING" id="1841859.GCA_900157385_01552"/>
<gene>
    <name evidence="1" type="ORF">MTAB308_1555</name>
</gene>